<dbReference type="GO" id="GO:0071111">
    <property type="term" value="F:cyclic-guanylate-specific phosphodiesterase activity"/>
    <property type="evidence" value="ECO:0007669"/>
    <property type="project" value="InterPro"/>
</dbReference>
<organism evidence="5 6">
    <name type="scientific">Roseofilum reptotaenium AO1-A</name>
    <dbReference type="NCBI Taxonomy" id="1925591"/>
    <lineage>
        <taxon>Bacteria</taxon>
        <taxon>Bacillati</taxon>
        <taxon>Cyanobacteriota</taxon>
        <taxon>Cyanophyceae</taxon>
        <taxon>Desertifilales</taxon>
        <taxon>Desertifilaceae</taxon>
        <taxon>Roseofilum</taxon>
    </lineage>
</organism>
<dbReference type="Pfam" id="PF00563">
    <property type="entry name" value="EAL"/>
    <property type="match status" value="1"/>
</dbReference>
<dbReference type="PANTHER" id="PTHR33121:SF71">
    <property type="entry name" value="OXYGEN SENSOR PROTEIN DOSP"/>
    <property type="match status" value="1"/>
</dbReference>
<keyword evidence="1" id="KW-0597">Phosphoprotein</keyword>
<dbReference type="SMART" id="SM00267">
    <property type="entry name" value="GGDEF"/>
    <property type="match status" value="1"/>
</dbReference>
<dbReference type="PROSITE" id="PS50883">
    <property type="entry name" value="EAL"/>
    <property type="match status" value="1"/>
</dbReference>
<reference evidence="5" key="1">
    <citation type="submission" date="2016-10" db="EMBL/GenBank/DDBJ databases">
        <title>CRISPR-Cas defence system in Roseofilum reptotaenium: evidence of a bacteriophage-cyanobacterium arms race in the coral black band disease.</title>
        <authorList>
            <person name="Buerger P."/>
            <person name="Wood-Charlson E.M."/>
            <person name="Weynberg K.D."/>
            <person name="Willis B."/>
            <person name="Van Oppen M.J."/>
        </authorList>
    </citation>
    <scope>NUCLEOTIDE SEQUENCE [LARGE SCALE GENOMIC DNA]</scope>
    <source>
        <strain evidence="5">AO1-A</strain>
    </source>
</reference>
<dbReference type="InterPro" id="IPR043128">
    <property type="entry name" value="Rev_trsase/Diguanyl_cyclase"/>
</dbReference>
<feature type="modified residue" description="4-aspartylphosphate" evidence="1">
    <location>
        <position position="52"/>
    </location>
</feature>
<dbReference type="InterPro" id="IPR000160">
    <property type="entry name" value="GGDEF_dom"/>
</dbReference>
<dbReference type="PROSITE" id="PS50110">
    <property type="entry name" value="RESPONSE_REGULATORY"/>
    <property type="match status" value="1"/>
</dbReference>
<feature type="domain" description="GGDEF" evidence="4">
    <location>
        <begin position="159"/>
        <end position="292"/>
    </location>
</feature>
<dbReference type="PANTHER" id="PTHR33121">
    <property type="entry name" value="CYCLIC DI-GMP PHOSPHODIESTERASE PDEF"/>
    <property type="match status" value="1"/>
</dbReference>
<dbReference type="InterPro" id="IPR001789">
    <property type="entry name" value="Sig_transdc_resp-reg_receiver"/>
</dbReference>
<dbReference type="SUPFAM" id="SSF55073">
    <property type="entry name" value="Nucleotide cyclase"/>
    <property type="match status" value="1"/>
</dbReference>
<dbReference type="SMART" id="SM00448">
    <property type="entry name" value="REC"/>
    <property type="match status" value="1"/>
</dbReference>
<dbReference type="EMBL" id="MLAW01000002">
    <property type="protein sequence ID" value="OJJ27244.1"/>
    <property type="molecule type" value="Genomic_DNA"/>
</dbReference>
<dbReference type="SMART" id="SM00052">
    <property type="entry name" value="EAL"/>
    <property type="match status" value="1"/>
</dbReference>
<accession>A0A1L9QX54</accession>
<dbReference type="SUPFAM" id="SSF141868">
    <property type="entry name" value="EAL domain-like"/>
    <property type="match status" value="1"/>
</dbReference>
<dbReference type="Pfam" id="PF00072">
    <property type="entry name" value="Response_reg"/>
    <property type="match status" value="1"/>
</dbReference>
<dbReference type="NCBIfam" id="TIGR00254">
    <property type="entry name" value="GGDEF"/>
    <property type="match status" value="1"/>
</dbReference>
<dbReference type="PROSITE" id="PS50887">
    <property type="entry name" value="GGDEF"/>
    <property type="match status" value="1"/>
</dbReference>
<evidence type="ECO:0008006" key="7">
    <source>
        <dbReference type="Google" id="ProtNLM"/>
    </source>
</evidence>
<dbReference type="InterPro" id="IPR011006">
    <property type="entry name" value="CheY-like_superfamily"/>
</dbReference>
<name>A0A1L9QX54_9CYAN</name>
<dbReference type="AlphaFoldDB" id="A0A1L9QX54"/>
<evidence type="ECO:0000259" key="2">
    <source>
        <dbReference type="PROSITE" id="PS50110"/>
    </source>
</evidence>
<dbReference type="CDD" id="cd01949">
    <property type="entry name" value="GGDEF"/>
    <property type="match status" value="1"/>
</dbReference>
<feature type="domain" description="EAL" evidence="3">
    <location>
        <begin position="302"/>
        <end position="550"/>
    </location>
</feature>
<dbReference type="InterPro" id="IPR001633">
    <property type="entry name" value="EAL_dom"/>
</dbReference>
<dbReference type="Proteomes" id="UP000183940">
    <property type="component" value="Unassembled WGS sequence"/>
</dbReference>
<evidence type="ECO:0000313" key="5">
    <source>
        <dbReference type="EMBL" id="OJJ27244.1"/>
    </source>
</evidence>
<dbReference type="InterPro" id="IPR029787">
    <property type="entry name" value="Nucleotide_cyclase"/>
</dbReference>
<dbReference type="CDD" id="cd17574">
    <property type="entry name" value="REC_OmpR"/>
    <property type="match status" value="1"/>
</dbReference>
<proteinExistence type="predicted"/>
<dbReference type="InterPro" id="IPR035919">
    <property type="entry name" value="EAL_sf"/>
</dbReference>
<dbReference type="Gene3D" id="3.20.20.450">
    <property type="entry name" value="EAL domain"/>
    <property type="match status" value="1"/>
</dbReference>
<keyword evidence="6" id="KW-1185">Reference proteome</keyword>
<protein>
    <recommendedName>
        <fullName evidence="7">GGDEF domain-containing response regulator</fullName>
    </recommendedName>
</protein>
<dbReference type="Gene3D" id="3.30.70.270">
    <property type="match status" value="1"/>
</dbReference>
<sequence>MVCILVIEDNPEIISNVVEFLEAEDFETLSAENGRIGLELAFAHRVDLILCDVMMPELDGYGVLNALRQNPATATTPFVFLTAKGERQDLRTGMNLGADDYLIKPFTPDELLEAIAARLSRSAQLEQYDSLTGLPQISAFSQPEGFFTQAVAQSDLTRSLIPLMLIGLDRLERIQQAIGHRQGEEVLKVIAQRLTQLIQPLGGQVAKGNGGQFAVMLPPVADQSVATERAQEILEVINEPAIIGYHRAIVTASMGIGFYPLATSFDELQRQASIALGNVKSMGGNHYRVYVAPLFGLDQTRDLKLEEEFYQAWSTNRFEIRYQPRIEIKKRHCVSVVALLHWEHPLMGGIPENKLSQLITVCGLNLVLDQWILDQACQQIKTIEDRKQPLRIVIQVSEQLFNEDLLAIIDRTCQTHGFPTSRLDLEFAANTLLVAQNQNQMAATLRLAKQKGISITLKDLGHNNQFLNQLGSLAIDALKLDGSSMQHLQQNQPLIKAMIQLCHNWKLKAIAPEIATQEQQRFLQRHNCDLIQYQQSYDIKALKRRLLQRF</sequence>
<dbReference type="InterPro" id="IPR050706">
    <property type="entry name" value="Cyclic-di-GMP_PDE-like"/>
</dbReference>
<gene>
    <name evidence="5" type="ORF">BI308_01795</name>
</gene>
<evidence type="ECO:0000313" key="6">
    <source>
        <dbReference type="Proteomes" id="UP000183940"/>
    </source>
</evidence>
<evidence type="ECO:0000259" key="3">
    <source>
        <dbReference type="PROSITE" id="PS50883"/>
    </source>
</evidence>
<dbReference type="GO" id="GO:0000160">
    <property type="term" value="P:phosphorelay signal transduction system"/>
    <property type="evidence" value="ECO:0007669"/>
    <property type="project" value="InterPro"/>
</dbReference>
<dbReference type="SUPFAM" id="SSF52172">
    <property type="entry name" value="CheY-like"/>
    <property type="match status" value="1"/>
</dbReference>
<dbReference type="Gene3D" id="3.40.50.2300">
    <property type="match status" value="1"/>
</dbReference>
<evidence type="ECO:0000259" key="4">
    <source>
        <dbReference type="PROSITE" id="PS50887"/>
    </source>
</evidence>
<feature type="domain" description="Response regulatory" evidence="2">
    <location>
        <begin position="3"/>
        <end position="119"/>
    </location>
</feature>
<dbReference type="STRING" id="1925591.BI308_01795"/>
<comment type="caution">
    <text evidence="5">The sequence shown here is derived from an EMBL/GenBank/DDBJ whole genome shotgun (WGS) entry which is preliminary data.</text>
</comment>
<dbReference type="CDD" id="cd01948">
    <property type="entry name" value="EAL"/>
    <property type="match status" value="1"/>
</dbReference>
<evidence type="ECO:0000256" key="1">
    <source>
        <dbReference type="PROSITE-ProRule" id="PRU00169"/>
    </source>
</evidence>
<dbReference type="Pfam" id="PF00990">
    <property type="entry name" value="GGDEF"/>
    <property type="match status" value="1"/>
</dbReference>